<evidence type="ECO:0000313" key="3">
    <source>
        <dbReference type="Proteomes" id="UP001286313"/>
    </source>
</evidence>
<feature type="compositionally biased region" description="Polar residues" evidence="1">
    <location>
        <begin position="12"/>
        <end position="21"/>
    </location>
</feature>
<accession>A0AAE1JZH7</accession>
<organism evidence="2 3">
    <name type="scientific">Petrolisthes cinctipes</name>
    <name type="common">Flat porcelain crab</name>
    <dbReference type="NCBI Taxonomy" id="88211"/>
    <lineage>
        <taxon>Eukaryota</taxon>
        <taxon>Metazoa</taxon>
        <taxon>Ecdysozoa</taxon>
        <taxon>Arthropoda</taxon>
        <taxon>Crustacea</taxon>
        <taxon>Multicrustacea</taxon>
        <taxon>Malacostraca</taxon>
        <taxon>Eumalacostraca</taxon>
        <taxon>Eucarida</taxon>
        <taxon>Decapoda</taxon>
        <taxon>Pleocyemata</taxon>
        <taxon>Anomura</taxon>
        <taxon>Galatheoidea</taxon>
        <taxon>Porcellanidae</taxon>
        <taxon>Petrolisthes</taxon>
    </lineage>
</organism>
<comment type="caution">
    <text evidence="2">The sequence shown here is derived from an EMBL/GenBank/DDBJ whole genome shotgun (WGS) entry which is preliminary data.</text>
</comment>
<evidence type="ECO:0000313" key="2">
    <source>
        <dbReference type="EMBL" id="KAK3859628.1"/>
    </source>
</evidence>
<feature type="region of interest" description="Disordered" evidence="1">
    <location>
        <begin position="1"/>
        <end position="21"/>
    </location>
</feature>
<evidence type="ECO:0000256" key="1">
    <source>
        <dbReference type="SAM" id="MobiDB-lite"/>
    </source>
</evidence>
<name>A0AAE1JZH7_PETCI</name>
<reference evidence="2" key="1">
    <citation type="submission" date="2023-10" db="EMBL/GenBank/DDBJ databases">
        <title>Genome assemblies of two species of porcelain crab, Petrolisthes cinctipes and Petrolisthes manimaculis (Anomura: Porcellanidae).</title>
        <authorList>
            <person name="Angst P."/>
        </authorList>
    </citation>
    <scope>NUCLEOTIDE SEQUENCE</scope>
    <source>
        <strain evidence="2">PB745_01</strain>
        <tissue evidence="2">Gill</tissue>
    </source>
</reference>
<dbReference type="Proteomes" id="UP001286313">
    <property type="component" value="Unassembled WGS sequence"/>
</dbReference>
<sequence length="93" mass="9984">MPRGSYCPPGTTGDSQEAGSSQRQIASVHIVPAVNAGLGLVERNVYNDIQNSMCDVRLGNAASLLFLGLPTRLSQKCRFHLTVRVGGWLVARC</sequence>
<protein>
    <submittedName>
        <fullName evidence="2">Uncharacterized protein</fullName>
    </submittedName>
</protein>
<dbReference type="EMBL" id="JAWQEG010004966">
    <property type="protein sequence ID" value="KAK3859628.1"/>
    <property type="molecule type" value="Genomic_DNA"/>
</dbReference>
<keyword evidence="3" id="KW-1185">Reference proteome</keyword>
<gene>
    <name evidence="2" type="ORF">Pcinc_034270</name>
</gene>
<proteinExistence type="predicted"/>
<dbReference type="AlphaFoldDB" id="A0AAE1JZH7"/>